<gene>
    <name evidence="9" type="ORF">DFP72DRAFT_816001</name>
</gene>
<dbReference type="GO" id="GO:0004523">
    <property type="term" value="F:RNA-DNA hybrid ribonuclease activity"/>
    <property type="evidence" value="ECO:0007669"/>
    <property type="project" value="UniProtKB-EC"/>
</dbReference>
<dbReference type="Pfam" id="PF00075">
    <property type="entry name" value="RNase_H"/>
    <property type="match status" value="1"/>
</dbReference>
<keyword evidence="5" id="KW-0479">Metal-binding</keyword>
<dbReference type="Proteomes" id="UP000521943">
    <property type="component" value="Unassembled WGS sequence"/>
</dbReference>
<evidence type="ECO:0000313" key="9">
    <source>
        <dbReference type="EMBL" id="KAF6751794.1"/>
    </source>
</evidence>
<comment type="caution">
    <text evidence="9">The sequence shown here is derived from an EMBL/GenBank/DDBJ whole genome shotgun (WGS) entry which is preliminary data.</text>
</comment>
<dbReference type="OrthoDB" id="2752996at2759"/>
<comment type="catalytic activity">
    <reaction evidence="1">
        <text>Endonucleolytic cleavage to 5'-phosphomonoester.</text>
        <dbReference type="EC" id="3.1.26.4"/>
    </reaction>
</comment>
<comment type="similarity">
    <text evidence="2">Belongs to the RNase H family.</text>
</comment>
<dbReference type="EMBL" id="JACGCI010000047">
    <property type="protein sequence ID" value="KAF6751794.1"/>
    <property type="molecule type" value="Genomic_DNA"/>
</dbReference>
<name>A0A8H6HRD9_9AGAR</name>
<dbReference type="InterPro" id="IPR036397">
    <property type="entry name" value="RNaseH_sf"/>
</dbReference>
<dbReference type="GO" id="GO:0046872">
    <property type="term" value="F:metal ion binding"/>
    <property type="evidence" value="ECO:0007669"/>
    <property type="project" value="UniProtKB-KW"/>
</dbReference>
<proteinExistence type="inferred from homology"/>
<dbReference type="InterPro" id="IPR050092">
    <property type="entry name" value="RNase_H"/>
</dbReference>
<feature type="non-terminal residue" evidence="9">
    <location>
        <position position="197"/>
    </location>
</feature>
<dbReference type="PANTHER" id="PTHR10642:SF26">
    <property type="entry name" value="RIBONUCLEASE H1"/>
    <property type="match status" value="1"/>
</dbReference>
<evidence type="ECO:0000256" key="2">
    <source>
        <dbReference type="ARBA" id="ARBA00005300"/>
    </source>
</evidence>
<evidence type="ECO:0000256" key="7">
    <source>
        <dbReference type="ARBA" id="ARBA00022801"/>
    </source>
</evidence>
<feature type="domain" description="RNase H type-1" evidence="8">
    <location>
        <begin position="57"/>
        <end position="197"/>
    </location>
</feature>
<dbReference type="CDD" id="cd09280">
    <property type="entry name" value="RNase_HI_eukaryote_like"/>
    <property type="match status" value="1"/>
</dbReference>
<dbReference type="EC" id="3.1.26.4" evidence="3"/>
<dbReference type="InterPro" id="IPR012337">
    <property type="entry name" value="RNaseH-like_sf"/>
</dbReference>
<evidence type="ECO:0000256" key="4">
    <source>
        <dbReference type="ARBA" id="ARBA00022722"/>
    </source>
</evidence>
<evidence type="ECO:0000259" key="8">
    <source>
        <dbReference type="PROSITE" id="PS50879"/>
    </source>
</evidence>
<keyword evidence="10" id="KW-1185">Reference proteome</keyword>
<dbReference type="SUPFAM" id="SSF53098">
    <property type="entry name" value="Ribonuclease H-like"/>
    <property type="match status" value="1"/>
</dbReference>
<protein>
    <recommendedName>
        <fullName evidence="3">ribonuclease H</fullName>
        <ecNumber evidence="3">3.1.26.4</ecNumber>
    </recommendedName>
</protein>
<evidence type="ECO:0000256" key="5">
    <source>
        <dbReference type="ARBA" id="ARBA00022723"/>
    </source>
</evidence>
<evidence type="ECO:0000313" key="10">
    <source>
        <dbReference type="Proteomes" id="UP000521943"/>
    </source>
</evidence>
<organism evidence="9 10">
    <name type="scientific">Ephemerocybe angulata</name>
    <dbReference type="NCBI Taxonomy" id="980116"/>
    <lineage>
        <taxon>Eukaryota</taxon>
        <taxon>Fungi</taxon>
        <taxon>Dikarya</taxon>
        <taxon>Basidiomycota</taxon>
        <taxon>Agaricomycotina</taxon>
        <taxon>Agaricomycetes</taxon>
        <taxon>Agaricomycetidae</taxon>
        <taxon>Agaricales</taxon>
        <taxon>Agaricineae</taxon>
        <taxon>Psathyrellaceae</taxon>
        <taxon>Ephemerocybe</taxon>
    </lineage>
</organism>
<evidence type="ECO:0000256" key="3">
    <source>
        <dbReference type="ARBA" id="ARBA00012180"/>
    </source>
</evidence>
<evidence type="ECO:0000256" key="1">
    <source>
        <dbReference type="ARBA" id="ARBA00000077"/>
    </source>
</evidence>
<dbReference type="PANTHER" id="PTHR10642">
    <property type="entry name" value="RIBONUCLEASE H1"/>
    <property type="match status" value="1"/>
</dbReference>
<accession>A0A8H6HRD9</accession>
<dbReference type="AlphaFoldDB" id="A0A8H6HRD9"/>
<keyword evidence="6" id="KW-0255">Endonuclease</keyword>
<dbReference type="Gene3D" id="3.30.420.10">
    <property type="entry name" value="Ribonuclease H-like superfamily/Ribonuclease H"/>
    <property type="match status" value="1"/>
</dbReference>
<keyword evidence="7" id="KW-0378">Hydrolase</keyword>
<reference evidence="9 10" key="1">
    <citation type="submission" date="2020-07" db="EMBL/GenBank/DDBJ databases">
        <title>Comparative genomics of pyrophilous fungi reveals a link between fire events and developmental genes.</title>
        <authorList>
            <consortium name="DOE Joint Genome Institute"/>
            <person name="Steindorff A.S."/>
            <person name="Carver A."/>
            <person name="Calhoun S."/>
            <person name="Stillman K."/>
            <person name="Liu H."/>
            <person name="Lipzen A."/>
            <person name="Pangilinan J."/>
            <person name="Labutti K."/>
            <person name="Bruns T.D."/>
            <person name="Grigoriev I.V."/>
        </authorList>
    </citation>
    <scope>NUCLEOTIDE SEQUENCE [LARGE SCALE GENOMIC DNA]</scope>
    <source>
        <strain evidence="9 10">CBS 144469</strain>
    </source>
</reference>
<dbReference type="InterPro" id="IPR002156">
    <property type="entry name" value="RNaseH_domain"/>
</dbReference>
<keyword evidence="4" id="KW-0540">Nuclease</keyword>
<dbReference type="GO" id="GO:0003676">
    <property type="term" value="F:nucleic acid binding"/>
    <property type="evidence" value="ECO:0007669"/>
    <property type="project" value="InterPro"/>
</dbReference>
<dbReference type="PROSITE" id="PS50879">
    <property type="entry name" value="RNASE_H_1"/>
    <property type="match status" value="1"/>
</dbReference>
<sequence>MHVEYDDLQGWITVNSPLERVHHPLQLIRIFADDTQETGGLTAAPHSDAGDATVNMDPQEVCVWTDGSCSENGTKYARAGSGLWYGADDARNRAVRLPGEYLSNNIAELSAILLSLQSHRDVQTVKIISDSSYAITSATTLLKRRLDHGFLQVPNAEYVAALVAEILSTRSRILVQKVKGHAGIEGNEGADREAARG</sequence>
<dbReference type="GO" id="GO:0043137">
    <property type="term" value="P:DNA replication, removal of RNA primer"/>
    <property type="evidence" value="ECO:0007669"/>
    <property type="project" value="TreeGrafter"/>
</dbReference>
<evidence type="ECO:0000256" key="6">
    <source>
        <dbReference type="ARBA" id="ARBA00022759"/>
    </source>
</evidence>